<reference evidence="1" key="2">
    <citation type="submission" date="2022-04" db="EMBL/GenBank/DDBJ databases">
        <authorList>
            <person name="Fokt H."/>
            <person name="Baines J."/>
        </authorList>
    </citation>
    <scope>NUCLEOTIDE SEQUENCE</scope>
    <source>
        <strain evidence="1">KH569_7</strain>
    </source>
</reference>
<comment type="caution">
    <text evidence="1">The sequence shown here is derived from an EMBL/GenBank/DDBJ whole genome shotgun (WGS) entry which is preliminary data.</text>
</comment>
<proteinExistence type="predicted"/>
<organism evidence="1 2">
    <name type="scientific">Bacteroides muris</name>
    <name type="common">ex Fokt et al. 2023</name>
    <dbReference type="NCBI Taxonomy" id="2937417"/>
    <lineage>
        <taxon>Bacteria</taxon>
        <taxon>Pseudomonadati</taxon>
        <taxon>Bacteroidota</taxon>
        <taxon>Bacteroidia</taxon>
        <taxon>Bacteroidales</taxon>
        <taxon>Bacteroidaceae</taxon>
        <taxon>Bacteroides</taxon>
    </lineage>
</organism>
<reference evidence="1" key="1">
    <citation type="journal article" date="2022" name="Arch. Microbiol.">
        <title>Bacteroides muris sp. nov. isolated from the cecum of wild-derived house mice.</title>
        <authorList>
            <person name="Fokt H."/>
            <person name="Unni R."/>
            <person name="Repnik U."/>
            <person name="Schmitz R.A."/>
            <person name="Bramkamp M."/>
            <person name="Baines J.F."/>
            <person name="Unterweger D."/>
        </authorList>
    </citation>
    <scope>NUCLEOTIDE SEQUENCE</scope>
    <source>
        <strain evidence="1">KH569_7</strain>
    </source>
</reference>
<sequence length="130" mass="14459">PLKCEIMAEKQDIAMNQFQIVSGAPYVYVELADGSQGKIKKSNLLSEMFQYRGDVSDNYDNFIENGIYQIYSGSNVTNAPDGISFGFLLVFKTKFYLAQIALEVRLGNIAVKLRTNSGPAWSGWKSVTLT</sequence>
<dbReference type="EMBL" id="JAMZEE010000107">
    <property type="protein sequence ID" value="MCR6510050.1"/>
    <property type="molecule type" value="Genomic_DNA"/>
</dbReference>
<dbReference type="AlphaFoldDB" id="A0A9X2P1D8"/>
<dbReference type="CDD" id="cd19958">
    <property type="entry name" value="pyocin_knob"/>
    <property type="match status" value="1"/>
</dbReference>
<accession>A0A9X2P1D8</accession>
<evidence type="ECO:0000313" key="1">
    <source>
        <dbReference type="EMBL" id="MCR6510050.1"/>
    </source>
</evidence>
<feature type="non-terminal residue" evidence="1">
    <location>
        <position position="1"/>
    </location>
</feature>
<dbReference type="RefSeq" id="WP_257941494.1">
    <property type="nucleotide sequence ID" value="NZ_JAMZEE010000107.1"/>
</dbReference>
<protein>
    <submittedName>
        <fullName evidence="1">Pyocin knob domain-containing protein</fullName>
    </submittedName>
</protein>
<evidence type="ECO:0000313" key="2">
    <source>
        <dbReference type="Proteomes" id="UP001143810"/>
    </source>
</evidence>
<dbReference type="Proteomes" id="UP001143810">
    <property type="component" value="Unassembled WGS sequence"/>
</dbReference>
<name>A0A9X2P1D8_9BACE</name>
<gene>
    <name evidence="1" type="ORF">M1B78_18360</name>
</gene>